<dbReference type="InterPro" id="IPR005135">
    <property type="entry name" value="Endo/exonuclease/phosphatase"/>
</dbReference>
<dbReference type="EMBL" id="LNIX01000012">
    <property type="protein sequence ID" value="OXA48338.1"/>
    <property type="molecule type" value="Genomic_DNA"/>
</dbReference>
<reference evidence="4 5" key="1">
    <citation type="submission" date="2015-12" db="EMBL/GenBank/DDBJ databases">
        <title>The genome of Folsomia candida.</title>
        <authorList>
            <person name="Faddeeva A."/>
            <person name="Derks M.F."/>
            <person name="Anvar Y."/>
            <person name="Smit S."/>
            <person name="Van Straalen N."/>
            <person name="Roelofs D."/>
        </authorList>
    </citation>
    <scope>NUCLEOTIDE SEQUENCE [LARGE SCALE GENOMIC DNA]</scope>
    <source>
        <strain evidence="4 5">VU population</strain>
        <tissue evidence="4">Whole body</tissue>
    </source>
</reference>
<dbReference type="Pfam" id="PF03372">
    <property type="entry name" value="Exo_endo_phos"/>
    <property type="match status" value="1"/>
</dbReference>
<dbReference type="AlphaFoldDB" id="A0A226DTI4"/>
<evidence type="ECO:0000259" key="2">
    <source>
        <dbReference type="Pfam" id="PF00078"/>
    </source>
</evidence>
<evidence type="ECO:0000259" key="3">
    <source>
        <dbReference type="Pfam" id="PF03372"/>
    </source>
</evidence>
<dbReference type="InterPro" id="IPR000477">
    <property type="entry name" value="RT_dom"/>
</dbReference>
<dbReference type="Gene3D" id="3.60.10.10">
    <property type="entry name" value="Endonuclease/exonuclease/phosphatase"/>
    <property type="match status" value="1"/>
</dbReference>
<dbReference type="OrthoDB" id="426210at2759"/>
<feature type="transmembrane region" description="Helical" evidence="1">
    <location>
        <begin position="410"/>
        <end position="428"/>
    </location>
</feature>
<accession>A0A226DTI4</accession>
<dbReference type="GO" id="GO:0003824">
    <property type="term" value="F:catalytic activity"/>
    <property type="evidence" value="ECO:0007669"/>
    <property type="project" value="InterPro"/>
</dbReference>
<evidence type="ECO:0000256" key="1">
    <source>
        <dbReference type="SAM" id="Phobius"/>
    </source>
</evidence>
<dbReference type="PANTHER" id="PTHR33776">
    <property type="entry name" value="ENDO/EXONUCLEASE/PHOSPHATASE DOMAIN-CONTAINING PROTEIN"/>
    <property type="match status" value="1"/>
</dbReference>
<feature type="domain" description="Endonuclease/exonuclease/phosphatase" evidence="3">
    <location>
        <begin position="728"/>
        <end position="903"/>
    </location>
</feature>
<organism evidence="4 5">
    <name type="scientific">Folsomia candida</name>
    <name type="common">Springtail</name>
    <dbReference type="NCBI Taxonomy" id="158441"/>
    <lineage>
        <taxon>Eukaryota</taxon>
        <taxon>Metazoa</taxon>
        <taxon>Ecdysozoa</taxon>
        <taxon>Arthropoda</taxon>
        <taxon>Hexapoda</taxon>
        <taxon>Collembola</taxon>
        <taxon>Entomobryomorpha</taxon>
        <taxon>Isotomoidea</taxon>
        <taxon>Isotomidae</taxon>
        <taxon>Proisotominae</taxon>
        <taxon>Folsomia</taxon>
    </lineage>
</organism>
<proteinExistence type="predicted"/>
<dbReference type="PANTHER" id="PTHR33776:SF4">
    <property type="entry name" value="ENDONUCLEASE_EXONUCLEASE_PHOSPHATASE DOMAIN-CONTAINING PROTEIN"/>
    <property type="match status" value="1"/>
</dbReference>
<gene>
    <name evidence="4" type="ORF">Fcan01_17352</name>
</gene>
<feature type="transmembrane region" description="Helical" evidence="1">
    <location>
        <begin position="337"/>
        <end position="360"/>
    </location>
</feature>
<keyword evidence="1" id="KW-1133">Transmembrane helix</keyword>
<dbReference type="SUPFAM" id="SSF56219">
    <property type="entry name" value="DNase I-like"/>
    <property type="match status" value="1"/>
</dbReference>
<dbReference type="Proteomes" id="UP000198287">
    <property type="component" value="Unassembled WGS sequence"/>
</dbReference>
<evidence type="ECO:0000313" key="4">
    <source>
        <dbReference type="EMBL" id="OXA48338.1"/>
    </source>
</evidence>
<keyword evidence="1" id="KW-0472">Membrane</keyword>
<protein>
    <submittedName>
        <fullName evidence="4">Uncharacterized protein</fullName>
    </submittedName>
</protein>
<name>A0A226DTI4_FOLCA</name>
<feature type="domain" description="Reverse transcriptase" evidence="2">
    <location>
        <begin position="1080"/>
        <end position="1177"/>
    </location>
</feature>
<sequence length="1190" mass="134892">MPPQHNPYLNTEIPNLPLYLSTFQTCVLHIINYRSISIPPVPQPVILSRYEVITPNYYSPSVGDSSYNPHRFLVLNNSRGFTYGPDERLNSSQLELETALRTFKLNISRQQRGWTCLARFYIFPRATWPPSDIGEEAFSSPSDAKFHLNCFPRPGYHVLLIKPMDNAGVEETMAYWNVKFNRLLRRNELLEILIVKTSRVSTKVVKIIEFLICCRYCSRFWRTFVNFPTKTETGIKFEEMLYFIEITGAVIGFNANFEGRLRDGCLTSFPSLGDTGNMNTSLYSDLKDATGSKTEFDGKDTVFPNVLTNSPFGHSFVTEVKKYSFTSCGKWVQRKSFFALFAHAFVGTTWILLAICNLWLGRLIVAIGKISVKSGRIRQFCPRILAGFQLQFEQGSNCLSSGETKTHWKAILLLFPFFLMTIVLTNAFKGDNVTNIIAPSADKPFENFGELVAAGYTLYSEIMAVQSKYDGVRGETEFSFIVDGLLGPSQTYASAIAPERYDEIVGKIGFDKGNLAGFMDMDNILRTGETGQCPKMAMMGYTNQLYWIRKRMKDFYAAKFTIGKEILFTQLQGWKISHVVDPSVRKRVQDVVQFGFLEKILWYQNRSGWFDKVRESKRSGIRLETIEAGGVKLDTNMGNVFLGFLILQGGIKVPPKNWVTFKANWTCPICVDIPQSISTTILQTLPFYEEPVPGEDDNLVSYTNYNNDTNQLINVPIPNFVDGLKFGQLNCNSLRGKRDEIRHFLETADFTILCINESKLDDSTPSSFINVPDGFRFLSLNYDVKFPNEVEVNCLQLFPPFHKPIIVVLVYRPPVDSLKLQFIRSFESLLFQIERDNVESIILGDFNIDLNIRDKITSSLSSLTSSFGYKQLITEATRVTLTTSTLIDHIFTSFPRRIKQSGVFSLTSADHRFTFCVSSYKKDKVPSKLITYRSFKDVSWEAVASIWKTYYKLSGRDIKRNADIPFLKVNDDLESDNLKKSEALANCFVVPDLTPPEVRESLMQSVKQQAMDEGVSDNCNVSEFEVANSSSRMKWKSSPTDFISAKAVVVPLYKGKGSVTDPGNYRPMSMLPNLSDYVSTTFFDNRGICQGTVNGPALFILFSNKVASVLKDCNFIAFADDLVVYFEASNLEIACEQLTPGEATKARKECFKAFKSIDFSLLLEKHNLLTVAERFSFFSVCMKKISTLRN</sequence>
<keyword evidence="1" id="KW-0812">Transmembrane</keyword>
<comment type="caution">
    <text evidence="4">The sequence shown here is derived from an EMBL/GenBank/DDBJ whole genome shotgun (WGS) entry which is preliminary data.</text>
</comment>
<dbReference type="Pfam" id="PF00078">
    <property type="entry name" value="RVT_1"/>
    <property type="match status" value="1"/>
</dbReference>
<evidence type="ECO:0000313" key="5">
    <source>
        <dbReference type="Proteomes" id="UP000198287"/>
    </source>
</evidence>
<keyword evidence="5" id="KW-1185">Reference proteome</keyword>
<dbReference type="InterPro" id="IPR036691">
    <property type="entry name" value="Endo/exonu/phosph_ase_sf"/>
</dbReference>